<dbReference type="Pfam" id="PF01663">
    <property type="entry name" value="Phosphodiest"/>
    <property type="match status" value="2"/>
</dbReference>
<sequence length="249" mass="26784">MRRSILPFLILIVLTACSEAQEAAPDAQAEAFWPTPETNATPKVLLIGIDGIRVDVMREVPTPNIDALAAAGAFSEDARNVRPTVSGPCWSSILIGVGPEKHGVHNNDFSTNNYTEYPDFLTRIETVEPELGTFAAIDWLPLGAEAEGGPLISDALDKKVVLDGYEFGWLEADSISVIATANELRTGNSDALFVYLGAPDVISHDIGGIGQEYQDAIAAADRHVGRLVEAVKGRPTFAQEDWLILVVTD</sequence>
<evidence type="ECO:0008006" key="2">
    <source>
        <dbReference type="Google" id="ProtNLM"/>
    </source>
</evidence>
<dbReference type="InterPro" id="IPR017850">
    <property type="entry name" value="Alkaline_phosphatase_core_sf"/>
</dbReference>
<dbReference type="PROSITE" id="PS51257">
    <property type="entry name" value="PROKAR_LIPOPROTEIN"/>
    <property type="match status" value="1"/>
</dbReference>
<dbReference type="AlphaFoldDB" id="X0XMH6"/>
<dbReference type="SUPFAM" id="SSF53649">
    <property type="entry name" value="Alkaline phosphatase-like"/>
    <property type="match status" value="1"/>
</dbReference>
<organism evidence="1">
    <name type="scientific">marine sediment metagenome</name>
    <dbReference type="NCBI Taxonomy" id="412755"/>
    <lineage>
        <taxon>unclassified sequences</taxon>
        <taxon>metagenomes</taxon>
        <taxon>ecological metagenomes</taxon>
    </lineage>
</organism>
<evidence type="ECO:0000313" key="1">
    <source>
        <dbReference type="EMBL" id="GAG36507.1"/>
    </source>
</evidence>
<dbReference type="PANTHER" id="PTHR10151:SF120">
    <property type="entry name" value="BIS(5'-ADENOSYL)-TRIPHOSPHATASE"/>
    <property type="match status" value="1"/>
</dbReference>
<accession>X0XMH6</accession>
<feature type="non-terminal residue" evidence="1">
    <location>
        <position position="249"/>
    </location>
</feature>
<comment type="caution">
    <text evidence="1">The sequence shown here is derived from an EMBL/GenBank/DDBJ whole genome shotgun (WGS) entry which is preliminary data.</text>
</comment>
<gene>
    <name evidence="1" type="ORF">S01H1_61738</name>
</gene>
<dbReference type="EMBL" id="BARS01040512">
    <property type="protein sequence ID" value="GAG36507.1"/>
    <property type="molecule type" value="Genomic_DNA"/>
</dbReference>
<dbReference type="PANTHER" id="PTHR10151">
    <property type="entry name" value="ECTONUCLEOTIDE PYROPHOSPHATASE/PHOSPHODIESTERASE"/>
    <property type="match status" value="1"/>
</dbReference>
<proteinExistence type="predicted"/>
<reference evidence="1" key="1">
    <citation type="journal article" date="2014" name="Front. Microbiol.">
        <title>High frequency of phylogenetically diverse reductive dehalogenase-homologous genes in deep subseafloor sedimentary metagenomes.</title>
        <authorList>
            <person name="Kawai M."/>
            <person name="Futagami T."/>
            <person name="Toyoda A."/>
            <person name="Takaki Y."/>
            <person name="Nishi S."/>
            <person name="Hori S."/>
            <person name="Arai W."/>
            <person name="Tsubouchi T."/>
            <person name="Morono Y."/>
            <person name="Uchiyama I."/>
            <person name="Ito T."/>
            <person name="Fujiyama A."/>
            <person name="Inagaki F."/>
            <person name="Takami H."/>
        </authorList>
    </citation>
    <scope>NUCLEOTIDE SEQUENCE</scope>
    <source>
        <strain evidence="1">Expedition CK06-06</strain>
    </source>
</reference>
<dbReference type="InterPro" id="IPR002591">
    <property type="entry name" value="Phosphodiest/P_Trfase"/>
</dbReference>
<name>X0XMH6_9ZZZZ</name>
<protein>
    <recommendedName>
        <fullName evidence="2">Metalloenzyme domain-containing protein</fullName>
    </recommendedName>
</protein>
<dbReference type="Gene3D" id="3.40.720.10">
    <property type="entry name" value="Alkaline Phosphatase, subunit A"/>
    <property type="match status" value="1"/>
</dbReference>
<dbReference type="GO" id="GO:0016787">
    <property type="term" value="F:hydrolase activity"/>
    <property type="evidence" value="ECO:0007669"/>
    <property type="project" value="UniProtKB-ARBA"/>
</dbReference>